<dbReference type="PANTHER" id="PTHR47843:SF2">
    <property type="entry name" value="BTB DOMAIN-CONTAINING PROTEIN"/>
    <property type="match status" value="1"/>
</dbReference>
<feature type="compositionally biased region" description="Basic and acidic residues" evidence="1">
    <location>
        <begin position="39"/>
        <end position="49"/>
    </location>
</feature>
<dbReference type="KEGG" id="glz:GLAREA_12197"/>
<gene>
    <name evidence="3" type="ORF">GLAREA_12197</name>
</gene>
<evidence type="ECO:0000256" key="1">
    <source>
        <dbReference type="SAM" id="MobiDB-lite"/>
    </source>
</evidence>
<dbReference type="Proteomes" id="UP000016922">
    <property type="component" value="Unassembled WGS sequence"/>
</dbReference>
<reference evidence="3 4" key="1">
    <citation type="journal article" date="2013" name="BMC Genomics">
        <title>Genomics-driven discovery of the pneumocandin biosynthetic gene cluster in the fungus Glarea lozoyensis.</title>
        <authorList>
            <person name="Chen L."/>
            <person name="Yue Q."/>
            <person name="Zhang X."/>
            <person name="Xiang M."/>
            <person name="Wang C."/>
            <person name="Li S."/>
            <person name="Che Y."/>
            <person name="Ortiz-Lopez F.J."/>
            <person name="Bills G.F."/>
            <person name="Liu X."/>
            <person name="An Z."/>
        </authorList>
    </citation>
    <scope>NUCLEOTIDE SEQUENCE [LARGE SCALE GENOMIC DNA]</scope>
    <source>
        <strain evidence="4">ATCC 20868 / MF5171</strain>
    </source>
</reference>
<dbReference type="SUPFAM" id="SSF54695">
    <property type="entry name" value="POZ domain"/>
    <property type="match status" value="1"/>
</dbReference>
<evidence type="ECO:0000313" key="3">
    <source>
        <dbReference type="EMBL" id="EPE32115.1"/>
    </source>
</evidence>
<evidence type="ECO:0000259" key="2">
    <source>
        <dbReference type="PROSITE" id="PS50097"/>
    </source>
</evidence>
<protein>
    <submittedName>
        <fullName evidence="3">POZ</fullName>
    </submittedName>
</protein>
<dbReference type="EMBL" id="KE145360">
    <property type="protein sequence ID" value="EPE32115.1"/>
    <property type="molecule type" value="Genomic_DNA"/>
</dbReference>
<feature type="region of interest" description="Disordered" evidence="1">
    <location>
        <begin position="1"/>
        <end position="49"/>
    </location>
</feature>
<dbReference type="Pfam" id="PF00651">
    <property type="entry name" value="BTB"/>
    <property type="match status" value="1"/>
</dbReference>
<dbReference type="InterPro" id="IPR000210">
    <property type="entry name" value="BTB/POZ_dom"/>
</dbReference>
<feature type="compositionally biased region" description="Polar residues" evidence="1">
    <location>
        <begin position="1"/>
        <end position="17"/>
    </location>
</feature>
<sequence length="345" mass="38460">MSNYATRSSQQPLNGPLSNDLMAAFSPKRKPPVKLVISSKDRPKSDNTKAFRQSFCGENSIATINVIEAEKTTPFKAHKSFLISHSEYFAAAFRGNYEEAKTSVINLEDVSATTIDIFIGWIYRQTILTPQGEVPEFFELVDLWLFSDRALVPRLQNEVLLAMNNRPGQLIDDQQISFQKIYHNTMPGSPFRQYIVAIVSRSQLLGSKDLEDPKAYPREMLIDLINCVARSKRDKSGKFIKLELDPFLVDESVAVPRSRRAMTPAPSQIIDLDTPPQTPIKSIEPETSHKPGITAADGKRMEQKKLDREEMATHTPMPAPYNGMAQLAGAANTSTTPTGFLGVTN</sequence>
<evidence type="ECO:0000313" key="4">
    <source>
        <dbReference type="Proteomes" id="UP000016922"/>
    </source>
</evidence>
<dbReference type="Gene3D" id="3.30.710.10">
    <property type="entry name" value="Potassium Channel Kv1.1, Chain A"/>
    <property type="match status" value="1"/>
</dbReference>
<feature type="domain" description="BTB" evidence="2">
    <location>
        <begin position="58"/>
        <end position="131"/>
    </location>
</feature>
<accession>S3D2Q8</accession>
<feature type="region of interest" description="Disordered" evidence="1">
    <location>
        <begin position="267"/>
        <end position="302"/>
    </location>
</feature>
<dbReference type="HOGENOM" id="CLU_804223_0_0_1"/>
<proteinExistence type="predicted"/>
<organism evidence="3 4">
    <name type="scientific">Glarea lozoyensis (strain ATCC 20868 / MF5171)</name>
    <dbReference type="NCBI Taxonomy" id="1116229"/>
    <lineage>
        <taxon>Eukaryota</taxon>
        <taxon>Fungi</taxon>
        <taxon>Dikarya</taxon>
        <taxon>Ascomycota</taxon>
        <taxon>Pezizomycotina</taxon>
        <taxon>Leotiomycetes</taxon>
        <taxon>Helotiales</taxon>
        <taxon>Helotiaceae</taxon>
        <taxon>Glarea</taxon>
    </lineage>
</organism>
<dbReference type="GeneID" id="19471238"/>
<dbReference type="PANTHER" id="PTHR47843">
    <property type="entry name" value="BTB DOMAIN-CONTAINING PROTEIN-RELATED"/>
    <property type="match status" value="1"/>
</dbReference>
<keyword evidence="4" id="KW-1185">Reference proteome</keyword>
<name>S3D2Q8_GLAL2</name>
<dbReference type="CDD" id="cd18186">
    <property type="entry name" value="BTB_POZ_ZBTB_KLHL-like"/>
    <property type="match status" value="1"/>
</dbReference>
<dbReference type="AlphaFoldDB" id="S3D2Q8"/>
<dbReference type="InterPro" id="IPR011333">
    <property type="entry name" value="SKP1/BTB/POZ_sf"/>
</dbReference>
<dbReference type="RefSeq" id="XP_008081170.1">
    <property type="nucleotide sequence ID" value="XM_008082979.1"/>
</dbReference>
<dbReference type="SMART" id="SM00225">
    <property type="entry name" value="BTB"/>
    <property type="match status" value="1"/>
</dbReference>
<dbReference type="OrthoDB" id="3559493at2759"/>
<dbReference type="PROSITE" id="PS50097">
    <property type="entry name" value="BTB"/>
    <property type="match status" value="1"/>
</dbReference>